<accession>A0A8C6TAJ1</accession>
<evidence type="ECO:0000313" key="3">
    <source>
        <dbReference type="Proteomes" id="UP000694523"/>
    </source>
</evidence>
<feature type="compositionally biased region" description="Pro residues" evidence="1">
    <location>
        <begin position="24"/>
        <end position="50"/>
    </location>
</feature>
<evidence type="ECO:0000256" key="1">
    <source>
        <dbReference type="SAM" id="MobiDB-lite"/>
    </source>
</evidence>
<protein>
    <submittedName>
        <fullName evidence="2">Uncharacterized protein</fullName>
    </submittedName>
</protein>
<dbReference type="Proteomes" id="UP000694523">
    <property type="component" value="Unplaced"/>
</dbReference>
<feature type="region of interest" description="Disordered" evidence="1">
    <location>
        <begin position="1"/>
        <end position="55"/>
    </location>
</feature>
<name>A0A8C6TAJ1_9GOBI</name>
<dbReference type="Ensembl" id="ENSNMLT00000020472.1">
    <property type="protein sequence ID" value="ENSNMLP00000018221.1"/>
    <property type="gene ID" value="ENSNMLG00000011990.1"/>
</dbReference>
<feature type="region of interest" description="Disordered" evidence="1">
    <location>
        <begin position="77"/>
        <end position="105"/>
    </location>
</feature>
<proteinExistence type="predicted"/>
<organism evidence="2 3">
    <name type="scientific">Neogobius melanostomus</name>
    <name type="common">round goby</name>
    <dbReference type="NCBI Taxonomy" id="47308"/>
    <lineage>
        <taxon>Eukaryota</taxon>
        <taxon>Metazoa</taxon>
        <taxon>Chordata</taxon>
        <taxon>Craniata</taxon>
        <taxon>Vertebrata</taxon>
        <taxon>Euteleostomi</taxon>
        <taxon>Actinopterygii</taxon>
        <taxon>Neopterygii</taxon>
        <taxon>Teleostei</taxon>
        <taxon>Neoteleostei</taxon>
        <taxon>Acanthomorphata</taxon>
        <taxon>Gobiaria</taxon>
        <taxon>Gobiiformes</taxon>
        <taxon>Gobioidei</taxon>
        <taxon>Gobiidae</taxon>
        <taxon>Benthophilinae</taxon>
        <taxon>Neogobiini</taxon>
        <taxon>Neogobius</taxon>
    </lineage>
</organism>
<reference evidence="2" key="2">
    <citation type="submission" date="2025-09" db="UniProtKB">
        <authorList>
            <consortium name="Ensembl"/>
        </authorList>
    </citation>
    <scope>IDENTIFICATION</scope>
</reference>
<evidence type="ECO:0000313" key="2">
    <source>
        <dbReference type="Ensembl" id="ENSNMLP00000018221.1"/>
    </source>
</evidence>
<keyword evidence="3" id="KW-1185">Reference proteome</keyword>
<dbReference type="AlphaFoldDB" id="A0A8C6TAJ1"/>
<reference evidence="2" key="1">
    <citation type="submission" date="2025-08" db="UniProtKB">
        <authorList>
            <consortium name="Ensembl"/>
        </authorList>
    </citation>
    <scope>IDENTIFICATION</scope>
</reference>
<sequence>VFAPPRLQRGPAPSPGRTQGSPAPSDPPSRGKPPLPSHPRRGPPPPPPAPHTATGHPLRLTLICFVSDDFEAKYSFHPLDDFPPQKNTDTSLRLPEQANRALPAT</sequence>